<keyword evidence="2" id="KW-0732">Signal</keyword>
<evidence type="ECO:0000313" key="3">
    <source>
        <dbReference type="EMBL" id="MBP2376898.1"/>
    </source>
</evidence>
<dbReference type="EMBL" id="JAGIOA010000001">
    <property type="protein sequence ID" value="MBP2376898.1"/>
    <property type="molecule type" value="Genomic_DNA"/>
</dbReference>
<evidence type="ECO:0008006" key="5">
    <source>
        <dbReference type="Google" id="ProtNLM"/>
    </source>
</evidence>
<keyword evidence="4" id="KW-1185">Reference proteome</keyword>
<feature type="signal peptide" evidence="2">
    <location>
        <begin position="1"/>
        <end position="30"/>
    </location>
</feature>
<feature type="chain" id="PRO_5045640028" description="Secreted protein" evidence="2">
    <location>
        <begin position="31"/>
        <end position="176"/>
    </location>
</feature>
<organism evidence="3 4">
    <name type="scientific">Microbacterium phyllosphaerae</name>
    <dbReference type="NCBI Taxonomy" id="124798"/>
    <lineage>
        <taxon>Bacteria</taxon>
        <taxon>Bacillati</taxon>
        <taxon>Actinomycetota</taxon>
        <taxon>Actinomycetes</taxon>
        <taxon>Micrococcales</taxon>
        <taxon>Microbacteriaceae</taxon>
        <taxon>Microbacterium</taxon>
    </lineage>
</organism>
<feature type="region of interest" description="Disordered" evidence="1">
    <location>
        <begin position="73"/>
        <end position="120"/>
    </location>
</feature>
<protein>
    <recommendedName>
        <fullName evidence="5">Secreted protein</fullName>
    </recommendedName>
</protein>
<feature type="compositionally biased region" description="Low complexity" evidence="1">
    <location>
        <begin position="84"/>
        <end position="101"/>
    </location>
</feature>
<name>A0ABS4WLS8_9MICO</name>
<comment type="caution">
    <text evidence="3">The sequence shown here is derived from an EMBL/GenBank/DDBJ whole genome shotgun (WGS) entry which is preliminary data.</text>
</comment>
<gene>
    <name evidence="3" type="ORF">JOF42_000393</name>
</gene>
<dbReference type="PROSITE" id="PS51257">
    <property type="entry name" value="PROKAR_LIPOPROTEIN"/>
    <property type="match status" value="1"/>
</dbReference>
<evidence type="ECO:0000256" key="1">
    <source>
        <dbReference type="SAM" id="MobiDB-lite"/>
    </source>
</evidence>
<proteinExistence type="predicted"/>
<dbReference type="RefSeq" id="WP_210096315.1">
    <property type="nucleotide sequence ID" value="NZ_JAGIOA010000001.1"/>
</dbReference>
<reference evidence="3 4" key="1">
    <citation type="submission" date="2021-03" db="EMBL/GenBank/DDBJ databases">
        <title>Sequencing the genomes of 1000 actinobacteria strains.</title>
        <authorList>
            <person name="Klenk H.-P."/>
        </authorList>
    </citation>
    <scope>NUCLEOTIDE SEQUENCE [LARGE SCALE GENOMIC DNA]</scope>
    <source>
        <strain evidence="3 4">DSM 13468</strain>
    </source>
</reference>
<feature type="region of interest" description="Disordered" evidence="1">
    <location>
        <begin position="139"/>
        <end position="176"/>
    </location>
</feature>
<evidence type="ECO:0000256" key="2">
    <source>
        <dbReference type="SAM" id="SignalP"/>
    </source>
</evidence>
<evidence type="ECO:0000313" key="4">
    <source>
        <dbReference type="Proteomes" id="UP000703720"/>
    </source>
</evidence>
<dbReference type="Proteomes" id="UP000703720">
    <property type="component" value="Unassembled WGS sequence"/>
</dbReference>
<accession>A0ABS4WLS8</accession>
<sequence length="176" mass="18412">MFINRTGRRRLTPAALIAVPLLALSLAACAPSGNSEPQPKGGGSSQKDGEELSAMMTWQLDFAECMREQGVDYADPKEMGGGMTSSSAMGGDAAAMEAASATCSEKLGDPPALSPEEKKTVDGKVLEWARDAAECYREHGYDVPDPDSVKTMTFPADAPPEVAEECGGGAVTRPVQ</sequence>